<evidence type="ECO:0000313" key="1">
    <source>
        <dbReference type="EMBL" id="KAJ6974383.1"/>
    </source>
</evidence>
<protein>
    <submittedName>
        <fullName evidence="2">Uncharacterized protein</fullName>
    </submittedName>
</protein>
<reference evidence="2" key="1">
    <citation type="journal article" date="2023" name="Mol. Ecol. Resour.">
        <title>Chromosome-level genome assembly of a triploid poplar Populus alba 'Berolinensis'.</title>
        <authorList>
            <person name="Chen S."/>
            <person name="Yu Y."/>
            <person name="Wang X."/>
            <person name="Wang S."/>
            <person name="Zhang T."/>
            <person name="Zhou Y."/>
            <person name="He R."/>
            <person name="Meng N."/>
            <person name="Wang Y."/>
            <person name="Liu W."/>
            <person name="Liu Z."/>
            <person name="Liu J."/>
            <person name="Guo Q."/>
            <person name="Huang H."/>
            <person name="Sederoff R.R."/>
            <person name="Wang G."/>
            <person name="Qu G."/>
            <person name="Chen S."/>
        </authorList>
    </citation>
    <scope>NUCLEOTIDE SEQUENCE</scope>
    <source>
        <strain evidence="2">SC-2020</strain>
    </source>
</reference>
<sequence length="104" mass="11510">MAYASQVLIGMHPLNARKSRESHSCDGSAFDLFDTALPVLQHAFRQSTMSPKQTSDDLDLLLVILGKGQTVKQIPSILHKENQTKELQFISRTTSSITSHTNLS</sequence>
<evidence type="ECO:0000313" key="3">
    <source>
        <dbReference type="Proteomes" id="UP001164929"/>
    </source>
</evidence>
<dbReference type="EMBL" id="JAQIZT010000013">
    <property type="protein sequence ID" value="KAJ6974521.1"/>
    <property type="molecule type" value="Genomic_DNA"/>
</dbReference>
<comment type="caution">
    <text evidence="2">The sequence shown here is derived from an EMBL/GenBank/DDBJ whole genome shotgun (WGS) entry which is preliminary data.</text>
</comment>
<gene>
    <name evidence="1" type="ORF">NC653_030476</name>
    <name evidence="2" type="ORF">NC653_030579</name>
</gene>
<organism evidence="2 3">
    <name type="scientific">Populus alba x Populus x berolinensis</name>
    <dbReference type="NCBI Taxonomy" id="444605"/>
    <lineage>
        <taxon>Eukaryota</taxon>
        <taxon>Viridiplantae</taxon>
        <taxon>Streptophyta</taxon>
        <taxon>Embryophyta</taxon>
        <taxon>Tracheophyta</taxon>
        <taxon>Spermatophyta</taxon>
        <taxon>Magnoliopsida</taxon>
        <taxon>eudicotyledons</taxon>
        <taxon>Gunneridae</taxon>
        <taxon>Pentapetalae</taxon>
        <taxon>rosids</taxon>
        <taxon>fabids</taxon>
        <taxon>Malpighiales</taxon>
        <taxon>Salicaceae</taxon>
        <taxon>Saliceae</taxon>
        <taxon>Populus</taxon>
    </lineage>
</organism>
<dbReference type="AlphaFoldDB" id="A0AAD6LWP3"/>
<accession>A0AAD6LWP3</accession>
<proteinExistence type="predicted"/>
<dbReference type="Proteomes" id="UP001164929">
    <property type="component" value="Chromosome 13"/>
</dbReference>
<dbReference type="EMBL" id="JAQIZT010000013">
    <property type="protein sequence ID" value="KAJ6974383.1"/>
    <property type="molecule type" value="Genomic_DNA"/>
</dbReference>
<evidence type="ECO:0000313" key="2">
    <source>
        <dbReference type="EMBL" id="KAJ6974521.1"/>
    </source>
</evidence>
<name>A0AAD6LWP3_9ROSI</name>
<keyword evidence="3" id="KW-1185">Reference proteome</keyword>